<feature type="region of interest" description="Disordered" evidence="1">
    <location>
        <begin position="129"/>
        <end position="369"/>
    </location>
</feature>
<evidence type="ECO:0000313" key="2">
    <source>
        <dbReference type="EMBL" id="CAH1271073.1"/>
    </source>
</evidence>
<feature type="region of interest" description="Disordered" evidence="1">
    <location>
        <begin position="567"/>
        <end position="596"/>
    </location>
</feature>
<feature type="region of interest" description="Disordered" evidence="1">
    <location>
        <begin position="80"/>
        <end position="100"/>
    </location>
</feature>
<feature type="compositionally biased region" description="Basic and acidic residues" evidence="1">
    <location>
        <begin position="755"/>
        <end position="776"/>
    </location>
</feature>
<feature type="region of interest" description="Disordered" evidence="1">
    <location>
        <begin position="526"/>
        <end position="548"/>
    </location>
</feature>
<feature type="compositionally biased region" description="Basic residues" evidence="1">
    <location>
        <begin position="296"/>
        <end position="319"/>
    </location>
</feature>
<dbReference type="EMBL" id="OV696693">
    <property type="protein sequence ID" value="CAH1271073.1"/>
    <property type="molecule type" value="Genomic_DNA"/>
</dbReference>
<feature type="compositionally biased region" description="Basic residues" evidence="1">
    <location>
        <begin position="345"/>
        <end position="356"/>
    </location>
</feature>
<feature type="region of interest" description="Disordered" evidence="1">
    <location>
        <begin position="738"/>
        <end position="779"/>
    </location>
</feature>
<sequence>MDSYLDYSESESESSSSEASSLSESASVPEFTWGFVTGKGGKTKKVGFICSYLEDKEWIPVKSISRVQGKPGTICVWFSQTTSNTGRPNDEGSGRKKNKEYVDLEDYVASKDSVWENLEGIKDAEQFARSYQVMQQRETQESADSSPGEEEDDSGPYDFQETPKSNKGPSKQSHNPKALEDKAPHPKYKTTSKGGSGRKPEWTPDKKKQKRKAHVNTPPSKKKILKRPYPGTNRSSSHSEEDGELAKESAESSPGEEEDSGPSKDSYDFQETPRSNKRPSKQSHNPKALEDEAPHPKTKKQQKRKAHVNTPPSKKKILKRPYPGTNRSSSDSEEDGELAKDRQKCLKKTKTQKSKGKTPQNSKSSYPFRHEVSLMRAEHPELEGAREDQPLNKKDTWWRHELVPSVTSLINSEINSQRQAQLTVSTMSKRCYSLAEGIMDKWEAGVYQGQPSTEVKQTLFFCLNGLNKEQMVFDLLQKFHDGQFKHWKEFELAANAIKLEAKVTTEELSKAVEELRKEKQQWQQEKQRLTSEVGDGNEKEQCQQENQRLTSEVEELRKEKQQWQQEKQRLTSEVGDGNEKEQCQQENQRLTSEVEELRKEKQQWQQEKQRLTSEVGDGNEKEQCQQENQRLTSEVEELRKEKQQWQQEKQRLTSEVGDGNEKEQCQQENQRLTSEVEELRKEKQQWQQEKQRLTSEVGDGNEKEQCQQENQRLTSEVEELRKEKQQWQQEKQRLTSEVEKLKKEKQRWQQGDNHPSPEDPQDKKKIEEHEQEDLHQNRMPVLEQVKEGEWVAVWYGRGNKRTWYPGKVLNVDKEKTHTELKVEFLTHDRDSGKFKKPKFDDIQTVNNPVFVIGTNLKVKKVKGGTLYDVKEKDEIDNICKNVKTPVMND</sequence>
<evidence type="ECO:0000256" key="1">
    <source>
        <dbReference type="SAM" id="MobiDB-lite"/>
    </source>
</evidence>
<feature type="region of interest" description="Disordered" evidence="1">
    <location>
        <begin position="608"/>
        <end position="711"/>
    </location>
</feature>
<feature type="region of interest" description="Disordered" evidence="1">
    <location>
        <begin position="1"/>
        <end position="26"/>
    </location>
</feature>
<feature type="compositionally biased region" description="Polar residues" evidence="1">
    <location>
        <begin position="132"/>
        <end position="145"/>
    </location>
</feature>
<dbReference type="AlphaFoldDB" id="A0A8K0EYU2"/>
<reference evidence="2" key="1">
    <citation type="submission" date="2022-01" db="EMBL/GenBank/DDBJ databases">
        <authorList>
            <person name="Braso-Vives M."/>
        </authorList>
    </citation>
    <scope>NUCLEOTIDE SEQUENCE</scope>
</reference>
<feature type="compositionally biased region" description="Basic and acidic residues" evidence="1">
    <location>
        <begin position="677"/>
        <end position="693"/>
    </location>
</feature>
<organism evidence="2 3">
    <name type="scientific">Branchiostoma lanceolatum</name>
    <name type="common">Common lancelet</name>
    <name type="synonym">Amphioxus lanceolatum</name>
    <dbReference type="NCBI Taxonomy" id="7740"/>
    <lineage>
        <taxon>Eukaryota</taxon>
        <taxon>Metazoa</taxon>
        <taxon>Chordata</taxon>
        <taxon>Cephalochordata</taxon>
        <taxon>Leptocardii</taxon>
        <taxon>Amphioxiformes</taxon>
        <taxon>Branchiostomatidae</taxon>
        <taxon>Branchiostoma</taxon>
    </lineage>
</organism>
<accession>A0A8K0EYU2</accession>
<keyword evidence="3" id="KW-1185">Reference proteome</keyword>
<feature type="compositionally biased region" description="Basic residues" evidence="1">
    <location>
        <begin position="207"/>
        <end position="226"/>
    </location>
</feature>
<proteinExistence type="predicted"/>
<name>A0A8K0EYU2_BRALA</name>
<dbReference type="Proteomes" id="UP000838412">
    <property type="component" value="Chromosome 8"/>
</dbReference>
<dbReference type="OrthoDB" id="10212996at2759"/>
<feature type="compositionally biased region" description="Basic and acidic residues" evidence="1">
    <location>
        <begin position="636"/>
        <end position="652"/>
    </location>
</feature>
<evidence type="ECO:0000313" key="3">
    <source>
        <dbReference type="Proteomes" id="UP000838412"/>
    </source>
</evidence>
<protein>
    <submittedName>
        <fullName evidence="2">Hypp4552 protein</fullName>
    </submittedName>
</protein>
<gene>
    <name evidence="2" type="primary">Hypp4552</name>
    <name evidence="2" type="ORF">BLAG_LOCUS23185</name>
</gene>
<feature type="compositionally biased region" description="Polar residues" evidence="1">
    <location>
        <begin position="162"/>
        <end position="175"/>
    </location>
</feature>
<feature type="compositionally biased region" description="Basic and acidic residues" evidence="1">
    <location>
        <begin position="88"/>
        <end position="100"/>
    </location>
</feature>
<feature type="compositionally biased region" description="Basic and acidic residues" evidence="1">
    <location>
        <begin position="237"/>
        <end position="250"/>
    </location>
</feature>